<reference evidence="2 3" key="1">
    <citation type="journal article" date="2012" name="Appl. Environ. Microbiol.">
        <title>Short-read sequencing for genomic analysis of the brown rot fungus Fibroporia radiculosa.</title>
        <authorList>
            <person name="Tang J.D."/>
            <person name="Perkins A.D."/>
            <person name="Sonstegard T.S."/>
            <person name="Schroeder S.G."/>
            <person name="Burgess S.C."/>
            <person name="Diehl S.V."/>
        </authorList>
    </citation>
    <scope>NUCLEOTIDE SEQUENCE [LARGE SCALE GENOMIC DNA]</scope>
    <source>
        <strain evidence="2 3">TFFH 294</strain>
    </source>
</reference>
<organism evidence="2 3">
    <name type="scientific">Fibroporia radiculosa</name>
    <dbReference type="NCBI Taxonomy" id="599839"/>
    <lineage>
        <taxon>Eukaryota</taxon>
        <taxon>Fungi</taxon>
        <taxon>Dikarya</taxon>
        <taxon>Basidiomycota</taxon>
        <taxon>Agaricomycotina</taxon>
        <taxon>Agaricomycetes</taxon>
        <taxon>Polyporales</taxon>
        <taxon>Fibroporiaceae</taxon>
        <taxon>Fibroporia</taxon>
    </lineage>
</organism>
<dbReference type="RefSeq" id="XP_012180938.1">
    <property type="nucleotide sequence ID" value="XM_012325548.1"/>
</dbReference>
<dbReference type="OrthoDB" id="2338662at2759"/>
<dbReference type="Gene3D" id="3.20.20.80">
    <property type="entry name" value="Glycosidases"/>
    <property type="match status" value="1"/>
</dbReference>
<feature type="signal peptide" evidence="1">
    <location>
        <begin position="1"/>
        <end position="20"/>
    </location>
</feature>
<keyword evidence="3" id="KW-1185">Reference proteome</keyword>
<dbReference type="EMBL" id="HE797043">
    <property type="protein sequence ID" value="CCM01655.1"/>
    <property type="molecule type" value="Genomic_DNA"/>
</dbReference>
<evidence type="ECO:0000313" key="3">
    <source>
        <dbReference type="Proteomes" id="UP000006352"/>
    </source>
</evidence>
<name>J4GNM6_9APHY</name>
<protein>
    <submittedName>
        <fullName evidence="2">Uncharacterized protein</fullName>
    </submittedName>
</protein>
<dbReference type="GeneID" id="24096566"/>
<dbReference type="InterPro" id="IPR017853">
    <property type="entry name" value="GH"/>
</dbReference>
<evidence type="ECO:0000313" key="2">
    <source>
        <dbReference type="EMBL" id="CCM01655.1"/>
    </source>
</evidence>
<dbReference type="STRING" id="599839.J4GNM6"/>
<feature type="chain" id="PRO_5003778467" evidence="1">
    <location>
        <begin position="21"/>
        <end position="545"/>
    </location>
</feature>
<dbReference type="HOGENOM" id="CLU_022442_1_0_1"/>
<dbReference type="AlphaFoldDB" id="J4GNM6"/>
<dbReference type="InParanoid" id="J4GNM6"/>
<dbReference type="Proteomes" id="UP000006352">
    <property type="component" value="Unassembled WGS sequence"/>
</dbReference>
<proteinExistence type="predicted"/>
<evidence type="ECO:0000256" key="1">
    <source>
        <dbReference type="SAM" id="SignalP"/>
    </source>
</evidence>
<gene>
    <name evidence="2" type="ORF">FIBRA_03717</name>
</gene>
<keyword evidence="1" id="KW-0732">Signal</keyword>
<sequence length="545" mass="58780">MALGRLTFAALAFAARGVLAQTWCGKNYMQSSPVVPPGGQFAIPATSSEPLLAFRCVPAIKPYLPEDAFTPASIIVDTYITYSEIANTAPISLPDDGLLGDLLVTVEVDGMIVTGGIVPLNATKVELPFSLIGLTPQKAARDVSCTAVYASTKGLQTFKTSAALSYLPNPTDGSAVTKMDLRTGALLAKPATGKGGDYEPVMAVGFYSGFDNYLATNLSTINEAKEMGFSVIHPIPTFDNLTQLQEVITRMEEVGIYLITYMNDTAVMEQVNMIKNSSALLLWYTGDEPDGTSDPLNATVHAYDLIYELDGYHPVSLCLNCYDYYWSNYTAGADIVMQDAYTIGLNATWSVEWNTSCTPDFGDCGCDDCKGDFEDISNRMDVFAYRLWAEGWDRTKAVWTVPQGFGAAEYWRREPTGPEFVVQSVLAINHGGKGVVSWDAPTTTAIWDYASLLAMASPTLNAFIASDSATFQHVFYNQIDIGFWSVDGKTLVLATNLNYANETFDLATVPGLRTYPATQVLNSGAALSGSVIEFTSVGSGGFIVG</sequence>
<accession>J4GNM6</accession>
<dbReference type="SUPFAM" id="SSF51445">
    <property type="entry name" value="(Trans)glycosidases"/>
    <property type="match status" value="1"/>
</dbReference>